<dbReference type="RefSeq" id="WP_258434206.1">
    <property type="nucleotide sequence ID" value="NZ_JANSGW010000024.1"/>
</dbReference>
<protein>
    <submittedName>
        <fullName evidence="1">Uncharacterized protein</fullName>
    </submittedName>
</protein>
<organism evidence="1 2">
    <name type="scientific">Brevibacillus laterosporus</name>
    <name type="common">Bacillus laterosporus</name>
    <dbReference type="NCBI Taxonomy" id="1465"/>
    <lineage>
        <taxon>Bacteria</taxon>
        <taxon>Bacillati</taxon>
        <taxon>Bacillota</taxon>
        <taxon>Bacilli</taxon>
        <taxon>Bacillales</taxon>
        <taxon>Paenibacillaceae</taxon>
        <taxon>Brevibacillus</taxon>
    </lineage>
</organism>
<dbReference type="EMBL" id="JAPTNE010000024">
    <property type="protein sequence ID" value="MCZ0808758.1"/>
    <property type="molecule type" value="Genomic_DNA"/>
</dbReference>
<dbReference type="InterPro" id="IPR001387">
    <property type="entry name" value="Cro/C1-type_HTH"/>
</dbReference>
<gene>
    <name evidence="1" type="ORF">O0554_17875</name>
</gene>
<sequence>MAIQPSFTWNFGEYLRHFRVNGGNHNFSTQVKLAKHLRVDPKKISRVECENDSVDIAIAAKWCKAVGWYEGLDLLSSKVGLDPFELVPVNPKLNENVLAALNNLHTQLTEALRAVDKLLEEERKAQPAIARGVYKPNKNMVMYKKEIADCIPAVKTFFYANERQNRIGMKEIGAIWNQQALDDLVAMPKIDEFRGPVIL</sequence>
<evidence type="ECO:0000313" key="1">
    <source>
        <dbReference type="EMBL" id="MCZ0808758.1"/>
    </source>
</evidence>
<reference evidence="1" key="1">
    <citation type="submission" date="2022-09" db="EMBL/GenBank/DDBJ databases">
        <title>Genome analysis and characterization of larvicidal activity of Brevibacillus strains.</title>
        <authorList>
            <person name="Patrusheva E.V."/>
            <person name="Izotova A.O."/>
            <person name="Toshchakov S.V."/>
            <person name="Sineoky S.P."/>
        </authorList>
    </citation>
    <scope>NUCLEOTIDE SEQUENCE</scope>
    <source>
        <strain evidence="1">VKPM_B-13247</strain>
    </source>
</reference>
<comment type="caution">
    <text evidence="1">The sequence shown here is derived from an EMBL/GenBank/DDBJ whole genome shotgun (WGS) entry which is preliminary data.</text>
</comment>
<proteinExistence type="predicted"/>
<name>A0AAP3G8N9_BRELA</name>
<dbReference type="Proteomes" id="UP001077662">
    <property type="component" value="Unassembled WGS sequence"/>
</dbReference>
<evidence type="ECO:0000313" key="2">
    <source>
        <dbReference type="Proteomes" id="UP001077662"/>
    </source>
</evidence>
<dbReference type="AlphaFoldDB" id="A0AAP3G8N9"/>
<accession>A0AAP3G8N9</accession>
<dbReference type="CDD" id="cd00093">
    <property type="entry name" value="HTH_XRE"/>
    <property type="match status" value="1"/>
</dbReference>